<organism evidence="4 5">
    <name type="scientific">Enterospora canceri</name>
    <dbReference type="NCBI Taxonomy" id="1081671"/>
    <lineage>
        <taxon>Eukaryota</taxon>
        <taxon>Fungi</taxon>
        <taxon>Fungi incertae sedis</taxon>
        <taxon>Microsporidia</taxon>
        <taxon>Enterocytozoonidae</taxon>
        <taxon>Enterospora</taxon>
    </lineage>
</organism>
<evidence type="ECO:0000313" key="5">
    <source>
        <dbReference type="Proteomes" id="UP000192639"/>
    </source>
</evidence>
<protein>
    <submittedName>
        <fullName evidence="4">Uncharacterized protein</fullName>
    </submittedName>
</protein>
<keyword evidence="2" id="KW-1133">Transmembrane helix</keyword>
<dbReference type="EMBL" id="LWDP01000110">
    <property type="protein sequence ID" value="ORD93314.1"/>
    <property type="molecule type" value="Genomic_DNA"/>
</dbReference>
<keyword evidence="3" id="KW-0732">Signal</keyword>
<reference evidence="4 5" key="1">
    <citation type="journal article" date="2017" name="Environ. Microbiol.">
        <title>Decay of the glycolytic pathway and adaptation to intranuclear parasitism within Enterocytozoonidae microsporidia.</title>
        <authorList>
            <person name="Wiredu Boakye D."/>
            <person name="Jaroenlak P."/>
            <person name="Prachumwat A."/>
            <person name="Williams T.A."/>
            <person name="Bateman K.S."/>
            <person name="Itsathitphaisarn O."/>
            <person name="Sritunyalucksana K."/>
            <person name="Paszkiewicz K.H."/>
            <person name="Moore K.A."/>
            <person name="Stentiford G.D."/>
            <person name="Williams B.A."/>
        </authorList>
    </citation>
    <scope>NUCLEOTIDE SEQUENCE [LARGE SCALE GENOMIC DNA]</scope>
    <source>
        <strain evidence="4 5">GB1</strain>
    </source>
</reference>
<gene>
    <name evidence="4" type="ORF">ECANGB1_217</name>
</gene>
<feature type="transmembrane region" description="Helical" evidence="2">
    <location>
        <begin position="276"/>
        <end position="298"/>
    </location>
</feature>
<dbReference type="VEuPathDB" id="MicrosporidiaDB:ECANGB1_217"/>
<evidence type="ECO:0000256" key="1">
    <source>
        <dbReference type="SAM" id="MobiDB-lite"/>
    </source>
</evidence>
<keyword evidence="5" id="KW-1185">Reference proteome</keyword>
<keyword evidence="2" id="KW-0812">Transmembrane</keyword>
<sequence length="312" mass="35897">MRQMCLVLTWLFQIQCAEEAALHTIMAEYDKLEEIKTIIPAKKYRDNVILFPDVTWDNDKIGIVSTLINTVSNAIITNDWSKKDDNLRDDIPKKIINMVTSCKKEEEPNKKNIVNFYTIDNTTEGDLKAATEQLDNAVKQSSVRDDLMDCFMFEELRRATIKIGKDCNLTADEKQKMLMDHFLKLPYFMSFTMKNRLTSGTVYVYVVFAIGSKSMKSEIIKITKELEEEQIIHDLEEYKAKTSKKKTETQTTKTVPKKATEKSPKKQTEKSKVIKIALIVVGIIVGIVIIATISLILVRRMRKRSIERSDKP</sequence>
<dbReference type="AlphaFoldDB" id="A0A1Y1S5P2"/>
<keyword evidence="2" id="KW-0472">Membrane</keyword>
<feature type="signal peptide" evidence="3">
    <location>
        <begin position="1"/>
        <end position="19"/>
    </location>
</feature>
<accession>A0A1Y1S5P2</accession>
<evidence type="ECO:0000256" key="2">
    <source>
        <dbReference type="SAM" id="Phobius"/>
    </source>
</evidence>
<proteinExistence type="predicted"/>
<evidence type="ECO:0000256" key="3">
    <source>
        <dbReference type="SAM" id="SignalP"/>
    </source>
</evidence>
<dbReference type="Proteomes" id="UP000192639">
    <property type="component" value="Unassembled WGS sequence"/>
</dbReference>
<name>A0A1Y1S5P2_9MICR</name>
<comment type="caution">
    <text evidence="4">The sequence shown here is derived from an EMBL/GenBank/DDBJ whole genome shotgun (WGS) entry which is preliminary data.</text>
</comment>
<evidence type="ECO:0000313" key="4">
    <source>
        <dbReference type="EMBL" id="ORD93314.1"/>
    </source>
</evidence>
<feature type="region of interest" description="Disordered" evidence="1">
    <location>
        <begin position="242"/>
        <end position="266"/>
    </location>
</feature>
<feature type="chain" id="PRO_5011007283" evidence="3">
    <location>
        <begin position="20"/>
        <end position="312"/>
    </location>
</feature>